<name>A0A2Z6Q1B8_9GLOM</name>
<dbReference type="EMBL" id="BEXD01000030">
    <property type="protein sequence ID" value="GBB83547.1"/>
    <property type="molecule type" value="Genomic_DNA"/>
</dbReference>
<gene>
    <name evidence="2" type="ORF">RclHR1_10240008</name>
</gene>
<evidence type="ECO:0000256" key="1">
    <source>
        <dbReference type="SAM" id="SignalP"/>
    </source>
</evidence>
<protein>
    <recommendedName>
        <fullName evidence="4">3D domain-containing protein</fullName>
    </recommendedName>
</protein>
<dbReference type="SUPFAM" id="SSF50685">
    <property type="entry name" value="Barwin-like endoglucanases"/>
    <property type="match status" value="1"/>
</dbReference>
<sequence>MNKLLIFLTFFTIFFTLISSFPTTLNKRASFKPTQTISSKSAFTYYWDEFESDHKGTKTADIKTCNNKFIVTVLLDFANALKIEGTGITKTNRVLNFGDCDCSSKSFSCFDELDKTKFPFGSTSNDTPLVPYITVAANDIRKGTLLYIPKLDGMLLPNGKTHNGCVKADDTGDSFGGKHIDWFVARESNFEFLTNRDPFESVSVFNDTHLKIRINEKVSIGI</sequence>
<dbReference type="InterPro" id="IPR036908">
    <property type="entry name" value="RlpA-like_sf"/>
</dbReference>
<dbReference type="Proteomes" id="UP000247702">
    <property type="component" value="Unassembled WGS sequence"/>
</dbReference>
<proteinExistence type="predicted"/>
<dbReference type="CDD" id="cd22785">
    <property type="entry name" value="DPBB_MltA-like"/>
    <property type="match status" value="1"/>
</dbReference>
<comment type="caution">
    <text evidence="2">The sequence shown here is derived from an EMBL/GenBank/DDBJ whole genome shotgun (WGS) entry which is preliminary data.</text>
</comment>
<evidence type="ECO:0000313" key="3">
    <source>
        <dbReference type="Proteomes" id="UP000247702"/>
    </source>
</evidence>
<feature type="chain" id="PRO_5016395191" description="3D domain-containing protein" evidence="1">
    <location>
        <begin position="21"/>
        <end position="222"/>
    </location>
</feature>
<dbReference type="AlphaFoldDB" id="A0A2Z6Q1B8"/>
<evidence type="ECO:0008006" key="4">
    <source>
        <dbReference type="Google" id="ProtNLM"/>
    </source>
</evidence>
<keyword evidence="3" id="KW-1185">Reference proteome</keyword>
<feature type="signal peptide" evidence="1">
    <location>
        <begin position="1"/>
        <end position="20"/>
    </location>
</feature>
<evidence type="ECO:0000313" key="2">
    <source>
        <dbReference type="EMBL" id="GBB83547.1"/>
    </source>
</evidence>
<dbReference type="STRING" id="94130.A0A2Z6Q1B8"/>
<accession>A0A2Z6Q1B8</accession>
<reference evidence="2 3" key="1">
    <citation type="submission" date="2017-11" db="EMBL/GenBank/DDBJ databases">
        <title>The genome of Rhizophagus clarus HR1 reveals common genetic basis of auxotrophy among arbuscular mycorrhizal fungi.</title>
        <authorList>
            <person name="Kobayashi Y."/>
        </authorList>
    </citation>
    <scope>NUCLEOTIDE SEQUENCE [LARGE SCALE GENOMIC DNA]</scope>
    <source>
        <strain evidence="2 3">HR1</strain>
    </source>
</reference>
<keyword evidence="1" id="KW-0732">Signal</keyword>
<organism evidence="2 3">
    <name type="scientific">Rhizophagus clarus</name>
    <dbReference type="NCBI Taxonomy" id="94130"/>
    <lineage>
        <taxon>Eukaryota</taxon>
        <taxon>Fungi</taxon>
        <taxon>Fungi incertae sedis</taxon>
        <taxon>Mucoromycota</taxon>
        <taxon>Glomeromycotina</taxon>
        <taxon>Glomeromycetes</taxon>
        <taxon>Glomerales</taxon>
        <taxon>Glomeraceae</taxon>
        <taxon>Rhizophagus</taxon>
    </lineage>
</organism>